<proteinExistence type="predicted"/>
<evidence type="ECO:0000256" key="3">
    <source>
        <dbReference type="SAM" id="Coils"/>
    </source>
</evidence>
<evidence type="ECO:0000256" key="2">
    <source>
        <dbReference type="ARBA" id="ARBA00022737"/>
    </source>
</evidence>
<gene>
    <name evidence="6" type="primary">LRRC10B</name>
</gene>
<organism evidence="6 7">
    <name type="scientific">Sparus aurata</name>
    <name type="common">Gilthead sea bream</name>
    <dbReference type="NCBI Taxonomy" id="8175"/>
    <lineage>
        <taxon>Eukaryota</taxon>
        <taxon>Metazoa</taxon>
        <taxon>Chordata</taxon>
        <taxon>Craniata</taxon>
        <taxon>Vertebrata</taxon>
        <taxon>Euteleostomi</taxon>
        <taxon>Actinopterygii</taxon>
        <taxon>Neopterygii</taxon>
        <taxon>Teleostei</taxon>
        <taxon>Neoteleostei</taxon>
        <taxon>Acanthomorphata</taxon>
        <taxon>Eupercaria</taxon>
        <taxon>Spariformes</taxon>
        <taxon>Sparidae</taxon>
        <taxon>Sparus</taxon>
    </lineage>
</organism>
<dbReference type="Ensembl" id="ENSSAUT00010040903.1">
    <property type="protein sequence ID" value="ENSSAUP00010038803.1"/>
    <property type="gene ID" value="ENSSAUG00010016371.1"/>
</dbReference>
<dbReference type="InterPro" id="IPR050216">
    <property type="entry name" value="LRR_domain-containing"/>
</dbReference>
<dbReference type="Gene3D" id="3.80.10.10">
    <property type="entry name" value="Ribonuclease Inhibitor"/>
    <property type="match status" value="2"/>
</dbReference>
<feature type="region of interest" description="Disordered" evidence="4">
    <location>
        <begin position="1"/>
        <end position="39"/>
    </location>
</feature>
<dbReference type="Pfam" id="PF23598">
    <property type="entry name" value="LRR_14"/>
    <property type="match status" value="1"/>
</dbReference>
<dbReference type="PANTHER" id="PTHR48051">
    <property type="match status" value="1"/>
</dbReference>
<reference evidence="6" key="2">
    <citation type="submission" date="2025-08" db="UniProtKB">
        <authorList>
            <consortium name="Ensembl"/>
        </authorList>
    </citation>
    <scope>IDENTIFICATION</scope>
</reference>
<feature type="domain" description="Disease resistance R13L4/SHOC-2-like LRR" evidence="5">
    <location>
        <begin position="68"/>
        <end position="172"/>
    </location>
</feature>
<dbReference type="SUPFAM" id="SSF52058">
    <property type="entry name" value="L domain-like"/>
    <property type="match status" value="1"/>
</dbReference>
<feature type="coiled-coil region" evidence="3">
    <location>
        <begin position="263"/>
        <end position="290"/>
    </location>
</feature>
<dbReference type="InterPro" id="IPR001611">
    <property type="entry name" value="Leu-rich_rpt"/>
</dbReference>
<evidence type="ECO:0000256" key="1">
    <source>
        <dbReference type="ARBA" id="ARBA00022614"/>
    </source>
</evidence>
<dbReference type="PANTHER" id="PTHR48051:SF51">
    <property type="entry name" value="LEUCINE-RICH REPEAT-CONTAINING PROTEIN 10B"/>
    <property type="match status" value="1"/>
</dbReference>
<dbReference type="InParanoid" id="A0A671WLI3"/>
<evidence type="ECO:0000313" key="7">
    <source>
        <dbReference type="Proteomes" id="UP000472265"/>
    </source>
</evidence>
<dbReference type="InterPro" id="IPR055414">
    <property type="entry name" value="LRR_R13L4/SHOC2-like"/>
</dbReference>
<evidence type="ECO:0000256" key="4">
    <source>
        <dbReference type="SAM" id="MobiDB-lite"/>
    </source>
</evidence>
<keyword evidence="2" id="KW-0677">Repeat</keyword>
<keyword evidence="1" id="KW-0433">Leucine-rich repeat</keyword>
<reference evidence="6" key="1">
    <citation type="submission" date="2021-04" db="EMBL/GenBank/DDBJ databases">
        <authorList>
            <consortium name="Wellcome Sanger Institute Data Sharing"/>
        </authorList>
    </citation>
    <scope>NUCLEOTIDE SEQUENCE [LARGE SCALE GENOMIC DNA]</scope>
</reference>
<keyword evidence="7" id="KW-1185">Reference proteome</keyword>
<dbReference type="GO" id="GO:0005737">
    <property type="term" value="C:cytoplasm"/>
    <property type="evidence" value="ECO:0007669"/>
    <property type="project" value="TreeGrafter"/>
</dbReference>
<dbReference type="PROSITE" id="PS51450">
    <property type="entry name" value="LRR"/>
    <property type="match status" value="2"/>
</dbReference>
<dbReference type="SMART" id="SM00364">
    <property type="entry name" value="LRR_BAC"/>
    <property type="match status" value="4"/>
</dbReference>
<feature type="compositionally biased region" description="Acidic residues" evidence="4">
    <location>
        <begin position="11"/>
        <end position="26"/>
    </location>
</feature>
<keyword evidence="3" id="KW-0175">Coiled coil</keyword>
<reference evidence="6" key="3">
    <citation type="submission" date="2025-09" db="UniProtKB">
        <authorList>
            <consortium name="Ensembl"/>
        </authorList>
    </citation>
    <scope>IDENTIFICATION</scope>
</reference>
<dbReference type="GeneTree" id="ENSGT00940000155040"/>
<dbReference type="SMART" id="SM00369">
    <property type="entry name" value="LRR_TYP"/>
    <property type="match status" value="5"/>
</dbReference>
<name>A0A671WLI3_SPAAU</name>
<dbReference type="InterPro" id="IPR003591">
    <property type="entry name" value="Leu-rich_rpt_typical-subtyp"/>
</dbReference>
<evidence type="ECO:0000259" key="5">
    <source>
        <dbReference type="Pfam" id="PF23598"/>
    </source>
</evidence>
<dbReference type="InterPro" id="IPR032675">
    <property type="entry name" value="LRR_dom_sf"/>
</dbReference>
<sequence length="324" mass="37257">MGNSSRKGEGEEGEEGGGVEGEEAEVTEEKKKEEEVEEELPLGVEELFESGDPVLDLSYRKFKRLPSRVPGLMHLEKLYVCGNRLRTLPDSISQLQGLRILALDFNKMEDVPPAVCQLTNLTRLYLGSNRLVSLPPELRNLQSLRCLWMESNYFQRFPRELYDLPNLKSLQIGDNRLKTLPSDLWRMESLRGLWLYGNRFDTFPRVLLRMEHLEILDMDRNKITEFPSLKRLHALRLFSYDHNPVDTPPKVGDEVLVVGEGAAEFLEAREAKFERRRKAAEKEAEELALAGEEKDNTCLLALLCHDVMLSRTQDDIQSHITLMM</sequence>
<protein>
    <submittedName>
        <fullName evidence="6">Leucine rich repeat containing 10B</fullName>
    </submittedName>
</protein>
<dbReference type="AlphaFoldDB" id="A0A671WLI3"/>
<accession>A0A671WLI3</accession>
<feature type="compositionally biased region" description="Basic and acidic residues" evidence="4">
    <location>
        <begin position="1"/>
        <end position="10"/>
    </location>
</feature>
<evidence type="ECO:0000313" key="6">
    <source>
        <dbReference type="Ensembl" id="ENSSAUP00010038803.1"/>
    </source>
</evidence>
<dbReference type="Proteomes" id="UP000472265">
    <property type="component" value="Chromosome 8"/>
</dbReference>
<dbReference type="OMA" id="DHNPVKG"/>